<dbReference type="EMBL" id="BAAAFE010000010">
    <property type="protein sequence ID" value="GAA0866855.1"/>
    <property type="molecule type" value="Genomic_DNA"/>
</dbReference>
<reference evidence="1 2" key="1">
    <citation type="journal article" date="2019" name="Int. J. Syst. Evol. Microbiol.">
        <title>The Global Catalogue of Microorganisms (GCM) 10K type strain sequencing project: providing services to taxonomists for standard genome sequencing and annotation.</title>
        <authorList>
            <consortium name="The Broad Institute Genomics Platform"/>
            <consortium name="The Broad Institute Genome Sequencing Center for Infectious Disease"/>
            <person name="Wu L."/>
            <person name="Ma J."/>
        </authorList>
    </citation>
    <scope>NUCLEOTIDE SEQUENCE [LARGE SCALE GENOMIC DNA]</scope>
    <source>
        <strain evidence="1 2">JCM 15910</strain>
    </source>
</reference>
<accession>A0ABN1MC30</accession>
<protein>
    <submittedName>
        <fullName evidence="1">Uncharacterized protein</fullName>
    </submittedName>
</protein>
<name>A0ABN1MC30_9SPHN</name>
<dbReference type="Proteomes" id="UP001500738">
    <property type="component" value="Unassembled WGS sequence"/>
</dbReference>
<proteinExistence type="predicted"/>
<organism evidence="1 2">
    <name type="scientific">Sphingopyxis soli</name>
    <dbReference type="NCBI Taxonomy" id="592051"/>
    <lineage>
        <taxon>Bacteria</taxon>
        <taxon>Pseudomonadati</taxon>
        <taxon>Pseudomonadota</taxon>
        <taxon>Alphaproteobacteria</taxon>
        <taxon>Sphingomonadales</taxon>
        <taxon>Sphingomonadaceae</taxon>
        <taxon>Sphingopyxis</taxon>
    </lineage>
</organism>
<gene>
    <name evidence="1" type="ORF">GCM10009115_32290</name>
</gene>
<evidence type="ECO:0000313" key="1">
    <source>
        <dbReference type="EMBL" id="GAA0866855.1"/>
    </source>
</evidence>
<evidence type="ECO:0000313" key="2">
    <source>
        <dbReference type="Proteomes" id="UP001500738"/>
    </source>
</evidence>
<comment type="caution">
    <text evidence="1">The sequence shown here is derived from an EMBL/GenBank/DDBJ whole genome shotgun (WGS) entry which is preliminary data.</text>
</comment>
<sequence length="168" mass="18687">MGKWLDLAREIDSGCAVRAVSAVSPPKCTNSPNCTDQTPSDARAKELIGILDGVDRMKSMPLPRGMPPAVWRNFVTDARWLAHHGVAADALSQGWTPLDLFGISADEQWQCLAAWIGGRRDEFNRACILLREMRGDQTRLYATQSLTGKRRWHYPDPAPADAVLPWTM</sequence>
<keyword evidence="2" id="KW-1185">Reference proteome</keyword>